<name>A0ABS2KSJ0_9NOCA</name>
<reference evidence="2 3" key="1">
    <citation type="submission" date="2021-01" db="EMBL/GenBank/DDBJ databases">
        <title>Genomics of switchgrass bacterial isolates.</title>
        <authorList>
            <person name="Shade A."/>
        </authorList>
    </citation>
    <scope>NUCLEOTIDE SEQUENCE [LARGE SCALE GENOMIC DNA]</scope>
    <source>
        <strain evidence="2 3">PvP111</strain>
    </source>
</reference>
<evidence type="ECO:0000313" key="3">
    <source>
        <dbReference type="Proteomes" id="UP000703038"/>
    </source>
</evidence>
<dbReference type="InterPro" id="IPR006311">
    <property type="entry name" value="TAT_signal"/>
</dbReference>
<evidence type="ECO:0000256" key="1">
    <source>
        <dbReference type="SAM" id="MobiDB-lite"/>
    </source>
</evidence>
<dbReference type="EMBL" id="JAFBBK010000001">
    <property type="protein sequence ID" value="MBM7414907.1"/>
    <property type="molecule type" value="Genomic_DNA"/>
</dbReference>
<keyword evidence="3" id="KW-1185">Reference proteome</keyword>
<feature type="compositionally biased region" description="Low complexity" evidence="1">
    <location>
        <begin position="115"/>
        <end position="128"/>
    </location>
</feature>
<proteinExistence type="predicted"/>
<gene>
    <name evidence="2" type="ORF">JOE42_001640</name>
</gene>
<accession>A0ABS2KSJ0</accession>
<sequence>MPPTVPHRPVFLHGRSLSMLSRRTMLRGAGAVVAGTTILASTVACSDGAQDDEAPQPDPLAAHAARARSDAAAATAAIAQNPAAVDTLTVIADQRTAHADALDAEIARLTPPPTVSGTAAAETGTAEPVPAPALTELSTALSDAGRSAADDARALSGYRAGLLGSISAACTLASAAVAG</sequence>
<feature type="region of interest" description="Disordered" evidence="1">
    <location>
        <begin position="110"/>
        <end position="130"/>
    </location>
</feature>
<protein>
    <recommendedName>
        <fullName evidence="4">Twin-arginine translocation signal domain-containing protein</fullName>
    </recommendedName>
</protein>
<dbReference type="Proteomes" id="UP000703038">
    <property type="component" value="Unassembled WGS sequence"/>
</dbReference>
<comment type="caution">
    <text evidence="2">The sequence shown here is derived from an EMBL/GenBank/DDBJ whole genome shotgun (WGS) entry which is preliminary data.</text>
</comment>
<evidence type="ECO:0008006" key="4">
    <source>
        <dbReference type="Google" id="ProtNLM"/>
    </source>
</evidence>
<evidence type="ECO:0000313" key="2">
    <source>
        <dbReference type="EMBL" id="MBM7414907.1"/>
    </source>
</evidence>
<dbReference type="RefSeq" id="WP_307806199.1">
    <property type="nucleotide sequence ID" value="NZ_JAFBBK010000001.1"/>
</dbReference>
<dbReference type="PROSITE" id="PS51318">
    <property type="entry name" value="TAT"/>
    <property type="match status" value="1"/>
</dbReference>
<organism evidence="2 3">
    <name type="scientific">Rhodococcoides corynebacterioides</name>
    <dbReference type="NCBI Taxonomy" id="53972"/>
    <lineage>
        <taxon>Bacteria</taxon>
        <taxon>Bacillati</taxon>
        <taxon>Actinomycetota</taxon>
        <taxon>Actinomycetes</taxon>
        <taxon>Mycobacteriales</taxon>
        <taxon>Nocardiaceae</taxon>
        <taxon>Rhodococcoides</taxon>
    </lineage>
</organism>